<dbReference type="SUPFAM" id="SSF57667">
    <property type="entry name" value="beta-beta-alpha zinc fingers"/>
    <property type="match status" value="2"/>
</dbReference>
<evidence type="ECO:0000256" key="4">
    <source>
        <dbReference type="ARBA" id="ARBA00022737"/>
    </source>
</evidence>
<feature type="domain" description="C2H2-type" evidence="12">
    <location>
        <begin position="43"/>
        <end position="66"/>
    </location>
</feature>
<dbReference type="PROSITE" id="PS00028">
    <property type="entry name" value="ZINC_FINGER_C2H2_1"/>
    <property type="match status" value="1"/>
</dbReference>
<evidence type="ECO:0000256" key="2">
    <source>
        <dbReference type="ARBA" id="ARBA00006991"/>
    </source>
</evidence>
<evidence type="ECO:0000256" key="8">
    <source>
        <dbReference type="ARBA" id="ARBA00023125"/>
    </source>
</evidence>
<dbReference type="GO" id="GO:0005634">
    <property type="term" value="C:nucleus"/>
    <property type="evidence" value="ECO:0007669"/>
    <property type="project" value="UniProtKB-SubCell"/>
</dbReference>
<evidence type="ECO:0000256" key="9">
    <source>
        <dbReference type="ARBA" id="ARBA00023163"/>
    </source>
</evidence>
<accession>A0A7K5WGL5</accession>
<evidence type="ECO:0000256" key="10">
    <source>
        <dbReference type="ARBA" id="ARBA00023242"/>
    </source>
</evidence>
<dbReference type="FunFam" id="3.30.160.60:FF:001949">
    <property type="entry name" value="zinc finger protein 62 homolog isoform X2"/>
    <property type="match status" value="1"/>
</dbReference>
<dbReference type="SMART" id="SM00355">
    <property type="entry name" value="ZnF_C2H2"/>
    <property type="match status" value="2"/>
</dbReference>
<feature type="domain" description="C2H2-type" evidence="12">
    <location>
        <begin position="14"/>
        <end position="41"/>
    </location>
</feature>
<dbReference type="EMBL" id="VYXD01009639">
    <property type="protein sequence ID" value="NWU40362.1"/>
    <property type="molecule type" value="Genomic_DNA"/>
</dbReference>
<evidence type="ECO:0000256" key="7">
    <source>
        <dbReference type="ARBA" id="ARBA00023015"/>
    </source>
</evidence>
<proteinExistence type="inferred from homology"/>
<keyword evidence="7" id="KW-0805">Transcription regulation</keyword>
<dbReference type="InterPro" id="IPR036236">
    <property type="entry name" value="Znf_C2H2_sf"/>
</dbReference>
<keyword evidence="9" id="KW-0804">Transcription</keyword>
<dbReference type="PROSITE" id="PS50157">
    <property type="entry name" value="ZINC_FINGER_C2H2_2"/>
    <property type="match status" value="2"/>
</dbReference>
<keyword evidence="6" id="KW-0862">Zinc</keyword>
<organism evidence="13 14">
    <name type="scientific">Hylia prasina</name>
    <name type="common">green hylia</name>
    <dbReference type="NCBI Taxonomy" id="208073"/>
    <lineage>
        <taxon>Eukaryota</taxon>
        <taxon>Metazoa</taxon>
        <taxon>Chordata</taxon>
        <taxon>Craniata</taxon>
        <taxon>Vertebrata</taxon>
        <taxon>Euteleostomi</taxon>
        <taxon>Archelosauria</taxon>
        <taxon>Archosauria</taxon>
        <taxon>Dinosauria</taxon>
        <taxon>Saurischia</taxon>
        <taxon>Theropoda</taxon>
        <taxon>Coelurosauria</taxon>
        <taxon>Aves</taxon>
        <taxon>Neognathae</taxon>
        <taxon>Neoaves</taxon>
        <taxon>Telluraves</taxon>
        <taxon>Australaves</taxon>
        <taxon>Passeriformes</taxon>
        <taxon>Sylvioidea</taxon>
        <taxon>Sylviidae</taxon>
        <taxon>Acrocephalinae</taxon>
        <taxon>Hylia</taxon>
    </lineage>
</organism>
<comment type="caution">
    <text evidence="13">The sequence shown here is derived from an EMBL/GenBank/DDBJ whole genome shotgun (WGS) entry which is preliminary data.</text>
</comment>
<comment type="subcellular location">
    <subcellularLocation>
        <location evidence="1">Nucleus</location>
    </subcellularLocation>
</comment>
<evidence type="ECO:0000256" key="1">
    <source>
        <dbReference type="ARBA" id="ARBA00004123"/>
    </source>
</evidence>
<feature type="non-terminal residue" evidence="13">
    <location>
        <position position="73"/>
    </location>
</feature>
<dbReference type="GO" id="GO:0000978">
    <property type="term" value="F:RNA polymerase II cis-regulatory region sequence-specific DNA binding"/>
    <property type="evidence" value="ECO:0007669"/>
    <property type="project" value="TreeGrafter"/>
</dbReference>
<keyword evidence="3" id="KW-0479">Metal-binding</keyword>
<evidence type="ECO:0000256" key="3">
    <source>
        <dbReference type="ARBA" id="ARBA00022723"/>
    </source>
</evidence>
<keyword evidence="14" id="KW-1185">Reference proteome</keyword>
<dbReference type="PANTHER" id="PTHR23226">
    <property type="entry name" value="ZINC FINGER AND SCAN DOMAIN-CONTAINING"/>
    <property type="match status" value="1"/>
</dbReference>
<dbReference type="InterPro" id="IPR013087">
    <property type="entry name" value="Znf_C2H2_type"/>
</dbReference>
<dbReference type="GO" id="GO:0000981">
    <property type="term" value="F:DNA-binding transcription factor activity, RNA polymerase II-specific"/>
    <property type="evidence" value="ECO:0007669"/>
    <property type="project" value="TreeGrafter"/>
</dbReference>
<sequence length="73" mass="8390">LTVQKQCHTGELPYECGECGKSISWSSSLITHQKMHTAEKPYECEKSFRQRSILISHQRSHTGERCFECDQCG</sequence>
<evidence type="ECO:0000256" key="11">
    <source>
        <dbReference type="PROSITE-ProRule" id="PRU00042"/>
    </source>
</evidence>
<feature type="non-terminal residue" evidence="13">
    <location>
        <position position="1"/>
    </location>
</feature>
<keyword evidence="5 11" id="KW-0863">Zinc-finger</keyword>
<evidence type="ECO:0000259" key="12">
    <source>
        <dbReference type="PROSITE" id="PS50157"/>
    </source>
</evidence>
<evidence type="ECO:0000256" key="5">
    <source>
        <dbReference type="ARBA" id="ARBA00022771"/>
    </source>
</evidence>
<dbReference type="Pfam" id="PF00096">
    <property type="entry name" value="zf-C2H2"/>
    <property type="match status" value="2"/>
</dbReference>
<comment type="similarity">
    <text evidence="2">Belongs to the krueppel C2H2-type zinc-finger protein family.</text>
</comment>
<dbReference type="GO" id="GO:0008270">
    <property type="term" value="F:zinc ion binding"/>
    <property type="evidence" value="ECO:0007669"/>
    <property type="project" value="UniProtKB-KW"/>
</dbReference>
<evidence type="ECO:0000313" key="14">
    <source>
        <dbReference type="Proteomes" id="UP000557268"/>
    </source>
</evidence>
<dbReference type="PANTHER" id="PTHR23226:SF416">
    <property type="entry name" value="FI01424P"/>
    <property type="match status" value="1"/>
</dbReference>
<dbReference type="FunFam" id="3.30.160.60:FF:000088">
    <property type="entry name" value="Zinc finger and SCAN domain containing 2"/>
    <property type="match status" value="1"/>
</dbReference>
<evidence type="ECO:0000313" key="13">
    <source>
        <dbReference type="EMBL" id="NWU40362.1"/>
    </source>
</evidence>
<keyword evidence="8" id="KW-0238">DNA-binding</keyword>
<dbReference type="Gene3D" id="3.30.160.60">
    <property type="entry name" value="Classic Zinc Finger"/>
    <property type="match status" value="2"/>
</dbReference>
<protein>
    <submittedName>
        <fullName evidence="13">ZNF3 protein</fullName>
    </submittedName>
</protein>
<dbReference type="Proteomes" id="UP000557268">
    <property type="component" value="Unassembled WGS sequence"/>
</dbReference>
<evidence type="ECO:0000256" key="6">
    <source>
        <dbReference type="ARBA" id="ARBA00022833"/>
    </source>
</evidence>
<keyword evidence="4" id="KW-0677">Repeat</keyword>
<keyword evidence="10" id="KW-0539">Nucleus</keyword>
<dbReference type="AlphaFoldDB" id="A0A7K5WGL5"/>
<gene>
    <name evidence="13" type="primary">Znf3_3</name>
    <name evidence="13" type="ORF">HYLPRA_R14966</name>
</gene>
<name>A0A7K5WGL5_9SYLV</name>
<reference evidence="13 14" key="1">
    <citation type="submission" date="2019-09" db="EMBL/GenBank/DDBJ databases">
        <title>Bird 10,000 Genomes (B10K) Project - Family phase.</title>
        <authorList>
            <person name="Zhang G."/>
        </authorList>
    </citation>
    <scope>NUCLEOTIDE SEQUENCE [LARGE SCALE GENOMIC DNA]</scope>
    <source>
        <strain evidence="13">B10K-DU-001-70</strain>
        <tissue evidence="13">Muscle</tissue>
    </source>
</reference>